<evidence type="ECO:0000313" key="1">
    <source>
        <dbReference type="EMBL" id="KAK3702996.1"/>
    </source>
</evidence>
<name>A0ACC3MSR2_9PEZI</name>
<accession>A0ACC3MSR2</accession>
<keyword evidence="2" id="KW-1185">Reference proteome</keyword>
<protein>
    <submittedName>
        <fullName evidence="1">Uncharacterized protein</fullName>
    </submittedName>
</protein>
<comment type="caution">
    <text evidence="1">The sequence shown here is derived from an EMBL/GenBank/DDBJ whole genome shotgun (WGS) entry which is preliminary data.</text>
</comment>
<sequence length="338" mass="37779">MTSSDDPSPPSPFHASRLRKLCKRKLGWTKQDVLHWITKNTIPYLRHWKLTCYDDSTMRSIMHKQLTNRTKRRRFRRKIFKICVQHGARLWKPYYFNSLGAGQSRQVARTAVDIHLLCFSRVRNWTAMFAQHEDDGYKVAVQLLLDVFMDLYSRQGNGYFEPLLASAVPGGGIKVDASGSPDQARDGTGDWSMTPANNFQGGSRRSKRGGRNTKKGDDDVVEATMAGLADGDDEALPDASEAVSGEIAELCTSEKAEEQNGCSDNEDPSVSEEDEEHKADEVEQADDPGAVMEDAFKQALGKRPHEAKPDEGDGAPVHKKLRPPKLVDHADMLRLLQP</sequence>
<organism evidence="1 2">
    <name type="scientific">Vermiconidia calcicola</name>
    <dbReference type="NCBI Taxonomy" id="1690605"/>
    <lineage>
        <taxon>Eukaryota</taxon>
        <taxon>Fungi</taxon>
        <taxon>Dikarya</taxon>
        <taxon>Ascomycota</taxon>
        <taxon>Pezizomycotina</taxon>
        <taxon>Dothideomycetes</taxon>
        <taxon>Dothideomycetidae</taxon>
        <taxon>Mycosphaerellales</taxon>
        <taxon>Extremaceae</taxon>
        <taxon>Vermiconidia</taxon>
    </lineage>
</organism>
<dbReference type="EMBL" id="JAUTXU010000157">
    <property type="protein sequence ID" value="KAK3702996.1"/>
    <property type="molecule type" value="Genomic_DNA"/>
</dbReference>
<dbReference type="Proteomes" id="UP001281147">
    <property type="component" value="Unassembled WGS sequence"/>
</dbReference>
<reference evidence="1" key="1">
    <citation type="submission" date="2023-07" db="EMBL/GenBank/DDBJ databases">
        <title>Black Yeasts Isolated from many extreme environments.</title>
        <authorList>
            <person name="Coleine C."/>
            <person name="Stajich J.E."/>
            <person name="Selbmann L."/>
        </authorList>
    </citation>
    <scope>NUCLEOTIDE SEQUENCE</scope>
    <source>
        <strain evidence="1">CCFEE 5714</strain>
    </source>
</reference>
<evidence type="ECO:0000313" key="2">
    <source>
        <dbReference type="Proteomes" id="UP001281147"/>
    </source>
</evidence>
<proteinExistence type="predicted"/>
<gene>
    <name evidence="1" type="ORF">LTR37_014726</name>
</gene>